<gene>
    <name evidence="2" type="ORF">A3770_06p42930</name>
</gene>
<dbReference type="OrthoDB" id="434695at2759"/>
<dbReference type="PANTHER" id="PTHR31975:SF1">
    <property type="entry name" value="BUD SITE SELECTION PROTEIN 7-RELATED"/>
    <property type="match status" value="1"/>
</dbReference>
<evidence type="ECO:0000256" key="1">
    <source>
        <dbReference type="SAM" id="MobiDB-lite"/>
    </source>
</evidence>
<feature type="region of interest" description="Disordered" evidence="1">
    <location>
        <begin position="547"/>
        <end position="593"/>
    </location>
</feature>
<dbReference type="AlphaFoldDB" id="A0A5B8MQ93"/>
<dbReference type="InterPro" id="IPR015374">
    <property type="entry name" value="ChAPs"/>
</dbReference>
<dbReference type="InterPro" id="IPR011990">
    <property type="entry name" value="TPR-like_helical_dom_sf"/>
</dbReference>
<dbReference type="Proteomes" id="UP000316726">
    <property type="component" value="Chromosome 6"/>
</dbReference>
<dbReference type="EMBL" id="CP031039">
    <property type="protein sequence ID" value="QDZ21775.1"/>
    <property type="molecule type" value="Genomic_DNA"/>
</dbReference>
<feature type="compositionally biased region" description="Acidic residues" evidence="1">
    <location>
        <begin position="505"/>
        <end position="526"/>
    </location>
</feature>
<accession>A0A5B8MQ93</accession>
<dbReference type="Pfam" id="PF09295">
    <property type="entry name" value="ChAPs"/>
    <property type="match status" value="1"/>
</dbReference>
<proteinExistence type="predicted"/>
<reference evidence="2 3" key="1">
    <citation type="submission" date="2018-07" db="EMBL/GenBank/DDBJ databases">
        <title>The complete nuclear genome of the prasinophyte Chloropicon primus (CCMP1205).</title>
        <authorList>
            <person name="Pombert J.-F."/>
            <person name="Otis C."/>
            <person name="Turmel M."/>
            <person name="Lemieux C."/>
        </authorList>
    </citation>
    <scope>NUCLEOTIDE SEQUENCE [LARGE SCALE GENOMIC DNA]</scope>
    <source>
        <strain evidence="2 3">CCMP1205</strain>
    </source>
</reference>
<name>A0A5B8MQ93_9CHLO</name>
<dbReference type="PANTHER" id="PTHR31975">
    <property type="entry name" value="BUD SITE SELECTION PROTEIN 7-RELATED"/>
    <property type="match status" value="1"/>
</dbReference>
<evidence type="ECO:0000313" key="2">
    <source>
        <dbReference type="EMBL" id="QDZ21775.1"/>
    </source>
</evidence>
<evidence type="ECO:0000313" key="3">
    <source>
        <dbReference type="Proteomes" id="UP000316726"/>
    </source>
</evidence>
<dbReference type="Gene3D" id="1.25.40.10">
    <property type="entry name" value="Tetratricopeptide repeat domain"/>
    <property type="match status" value="2"/>
</dbReference>
<feature type="region of interest" description="Disordered" evidence="1">
    <location>
        <begin position="505"/>
        <end position="535"/>
    </location>
</feature>
<dbReference type="STRING" id="1764295.A0A5B8MQ93"/>
<protein>
    <submittedName>
        <fullName evidence="2">Uncharacterized protein</fullName>
    </submittedName>
</protein>
<feature type="compositionally biased region" description="Acidic residues" evidence="1">
    <location>
        <begin position="581"/>
        <end position="591"/>
    </location>
</feature>
<dbReference type="GO" id="GO:0034044">
    <property type="term" value="C:exomer complex"/>
    <property type="evidence" value="ECO:0007669"/>
    <property type="project" value="TreeGrafter"/>
</dbReference>
<keyword evidence="3" id="KW-1185">Reference proteome</keyword>
<dbReference type="GO" id="GO:0006893">
    <property type="term" value="P:Golgi to plasma membrane transport"/>
    <property type="evidence" value="ECO:0007669"/>
    <property type="project" value="UniProtKB-ARBA"/>
</dbReference>
<feature type="compositionally biased region" description="Basic and acidic residues" evidence="1">
    <location>
        <begin position="552"/>
        <end position="580"/>
    </location>
</feature>
<sequence length="831" mass="92122">MESIASLRELEEAELGCALRTRDASLALLTEADNGSGISGIGPPDLCTVDKTSSSSSTLSYLTPQPTTTCCCFHYVLGLRVEGAASFAAYFARLTRSQEQASFLGSLVQTQTWKFTGGTYCCYDIFSGCDVRCRVKIPGGVTVSAVTGSGQEVPVDDDIWKGAMVSSFIRTTMLHPNLLLGLEVPNLAVLKSHERFPCSLQDEALLLDSVMHIVRTGRIKQVRERLHYDGAKGCRSEHVDIVSLALMNHFTHVQRVSVLKNVFHQMATDLDDPIQAIYEASCMRYLGKRQEALQYLEYTISLVLQDLSDEEGYKEVYSPLYTAVAELCVDLDDPSDGTNLEFGLEAATKAVSLDADYRPARVVLARLRAISCFNSPSSMAGFREALLALNQIHPPQDIEETEDILIIIPQWSRVVEPSDGSGNIDTKMMSKLKQELEEYGRAKLMELPGNLLVPHKMLLTHDYYLYNFAAAVRREVYLVLVELVAELDWDPFLQLRAQTFFMEEVDSGNDESEEENTEGESDEEPTSEQGGDAKAAGAVCIDVEAGEEGDAAEGREEEVAPKEVAVEIHDDGEAADRGDSGGDEEEVDQGPDPEAQAQIEEGVKLMSVGVKLSESPEPKLKASKFAKEVCNIWLDEIIYALYSDLAEYVEFKLHVKNIKKVIDNDFEVSDYDTELHEGEDEEDPDTDEEVTAVSMFTGQNIAVDWYRRGILAERIFRPVEAERSHRAALNSQFKLVSCVTLLRMYAESQQLKDACEMASKALRELHPGLVNDPAKQVEIPYAIQDAFFHMISRSGLQAVRRAQQQLGGKCPAAISEIFHQAVEWHIAGFAH</sequence>
<organism evidence="2 3">
    <name type="scientific">Chloropicon primus</name>
    <dbReference type="NCBI Taxonomy" id="1764295"/>
    <lineage>
        <taxon>Eukaryota</taxon>
        <taxon>Viridiplantae</taxon>
        <taxon>Chlorophyta</taxon>
        <taxon>Chloropicophyceae</taxon>
        <taxon>Chloropicales</taxon>
        <taxon>Chloropicaceae</taxon>
        <taxon>Chloropicon</taxon>
    </lineage>
</organism>